<dbReference type="SUPFAM" id="SSF51735">
    <property type="entry name" value="NAD(P)-binding Rossmann-fold domains"/>
    <property type="match status" value="1"/>
</dbReference>
<dbReference type="SMART" id="SM00881">
    <property type="entry name" value="CoA_binding"/>
    <property type="match status" value="1"/>
</dbReference>
<comment type="caution">
    <text evidence="3">The sequence shown here is derived from an EMBL/GenBank/DDBJ whole genome shotgun (WGS) entry which is preliminary data.</text>
</comment>
<proteinExistence type="predicted"/>
<dbReference type="EMBL" id="JAAYEE010000127">
    <property type="protein sequence ID" value="NLW35362.1"/>
    <property type="molecule type" value="Genomic_DNA"/>
</dbReference>
<keyword evidence="1" id="KW-0547">Nucleotide-binding</keyword>
<gene>
    <name evidence="3" type="ORF">GXY80_07765</name>
</gene>
<evidence type="ECO:0000313" key="3">
    <source>
        <dbReference type="EMBL" id="NLW35362.1"/>
    </source>
</evidence>
<dbReference type="PANTHER" id="PTHR42793:SF1">
    <property type="entry name" value="PEPTIDYL-LYSINE N-ACETYLTRANSFERASE PATZ"/>
    <property type="match status" value="1"/>
</dbReference>
<feature type="domain" description="ATP-grasp" evidence="2">
    <location>
        <begin position="501"/>
        <end position="697"/>
    </location>
</feature>
<dbReference type="Pfam" id="PF13380">
    <property type="entry name" value="CoA_binding_2"/>
    <property type="match status" value="1"/>
</dbReference>
<keyword evidence="3" id="KW-0436">Ligase</keyword>
<dbReference type="Gene3D" id="3.40.50.720">
    <property type="entry name" value="NAD(P)-binding Rossmann-like Domain"/>
    <property type="match status" value="1"/>
</dbReference>
<organism evidence="3 4">
    <name type="scientific">Syntrophorhabdus aromaticivorans</name>
    <dbReference type="NCBI Taxonomy" id="328301"/>
    <lineage>
        <taxon>Bacteria</taxon>
        <taxon>Pseudomonadati</taxon>
        <taxon>Thermodesulfobacteriota</taxon>
        <taxon>Syntrophorhabdia</taxon>
        <taxon>Syntrophorhabdales</taxon>
        <taxon>Syntrophorhabdaceae</taxon>
        <taxon>Syntrophorhabdus</taxon>
    </lineage>
</organism>
<dbReference type="Gene3D" id="3.40.50.261">
    <property type="entry name" value="Succinyl-CoA synthetase domains"/>
    <property type="match status" value="2"/>
</dbReference>
<dbReference type="Pfam" id="PF13607">
    <property type="entry name" value="Succ_CoA_lig"/>
    <property type="match status" value="1"/>
</dbReference>
<keyword evidence="1" id="KW-0067">ATP-binding</keyword>
<dbReference type="Proteomes" id="UP000777265">
    <property type="component" value="Unassembled WGS sequence"/>
</dbReference>
<dbReference type="PROSITE" id="PS50975">
    <property type="entry name" value="ATP_GRASP"/>
    <property type="match status" value="1"/>
</dbReference>
<protein>
    <submittedName>
        <fullName evidence="3">Acetate--CoA ligase family protein</fullName>
    </submittedName>
</protein>
<dbReference type="InterPro" id="IPR032875">
    <property type="entry name" value="Succ_CoA_lig_flav_dom"/>
</dbReference>
<reference evidence="3" key="2">
    <citation type="submission" date="2020-01" db="EMBL/GenBank/DDBJ databases">
        <authorList>
            <person name="Campanaro S."/>
        </authorList>
    </citation>
    <scope>NUCLEOTIDE SEQUENCE</scope>
    <source>
        <strain evidence="3">AS06rmzACSIP_7</strain>
    </source>
</reference>
<dbReference type="SUPFAM" id="SSF52210">
    <property type="entry name" value="Succinyl-CoA synthetase domains"/>
    <property type="match status" value="2"/>
</dbReference>
<dbReference type="GO" id="GO:0005524">
    <property type="term" value="F:ATP binding"/>
    <property type="evidence" value="ECO:0007669"/>
    <property type="project" value="UniProtKB-UniRule"/>
</dbReference>
<sequence length="698" mass="74870">MDEKTNNSTERTRAYNALFKPKNIVIIGASDNLSKPGGKVLRNILDHGYGGVLRVVNPGADSISGVPSFKSVDDLPDTPELAIVAIPAPFVVPTLENLAARGTQAVIVLTSGFGEKDEKGKEEEERMRVIADSAHMILIGPNCSGFMTPHYSGKFAGLIPDLKRKSVDIISGSGATVDFVMEQAVYRGLSFCNVVNVGNSAQTGVEDLVALYDENYGEDSAPILMVYLESLKKPWLFLKHARQLTEKGCSIVGIKSGVTGSGARAAASHTGAMATDEVTVEALFRKAGIIRVRSKVEMVDVACVLAAAQGRLKGNRACVISDAGGPGVMLADELERQGVEVPILKDGTRKKLSQVLPPESSVANPIDCLPTRTASQIKEILKIIEAEEKGSIDIVAVMAGNPGMLENGELYEEISRAIDTSEIPVIPVLSSTTTCADLIKNFTSQGRYYFQDEVPLGAAIGKVVHRPRLWEPSAILQDYDRVAIESILSGREGALDPATAKELLSKAGFRFPRQIEVFSEEGFLAACGNIGYPLVMKVIGPLHKSDMGGVRVGIPQQEAALSAWNDLMAIEGAMGILVQEMIPGIEVILGASRAGGDLGHLVMFGLGGIYTEVLKDVRFALSPLAKKECFEMIRAIRGYPILEGVRGEKGVSVERIADYLERLGRLVSDFPAIREIDINPLKGSGTDLFVVDARIIVE</sequence>
<dbReference type="InterPro" id="IPR013815">
    <property type="entry name" value="ATP_grasp_subdomain_1"/>
</dbReference>
<evidence type="ECO:0000313" key="4">
    <source>
        <dbReference type="Proteomes" id="UP000777265"/>
    </source>
</evidence>
<reference evidence="3" key="1">
    <citation type="journal article" date="2020" name="Biotechnol. Biofuels">
        <title>New insights from the biogas microbiome by comprehensive genome-resolved metagenomics of nearly 1600 species originating from multiple anaerobic digesters.</title>
        <authorList>
            <person name="Campanaro S."/>
            <person name="Treu L."/>
            <person name="Rodriguez-R L.M."/>
            <person name="Kovalovszki A."/>
            <person name="Ziels R.M."/>
            <person name="Maus I."/>
            <person name="Zhu X."/>
            <person name="Kougias P.G."/>
            <person name="Basile A."/>
            <person name="Luo G."/>
            <person name="Schluter A."/>
            <person name="Konstantinidis K.T."/>
            <person name="Angelidaki I."/>
        </authorList>
    </citation>
    <scope>NUCLEOTIDE SEQUENCE</scope>
    <source>
        <strain evidence="3">AS06rmzACSIP_7</strain>
    </source>
</reference>
<dbReference type="InterPro" id="IPR036291">
    <property type="entry name" value="NAD(P)-bd_dom_sf"/>
</dbReference>
<dbReference type="Gene3D" id="3.30.1490.20">
    <property type="entry name" value="ATP-grasp fold, A domain"/>
    <property type="match status" value="1"/>
</dbReference>
<dbReference type="AlphaFoldDB" id="A0A971M4R8"/>
<dbReference type="SUPFAM" id="SSF56059">
    <property type="entry name" value="Glutathione synthetase ATP-binding domain-like"/>
    <property type="match status" value="1"/>
</dbReference>
<dbReference type="GO" id="GO:0046872">
    <property type="term" value="F:metal ion binding"/>
    <property type="evidence" value="ECO:0007669"/>
    <property type="project" value="InterPro"/>
</dbReference>
<dbReference type="PANTHER" id="PTHR42793">
    <property type="entry name" value="COA BINDING DOMAIN CONTAINING PROTEIN"/>
    <property type="match status" value="1"/>
</dbReference>
<dbReference type="Gene3D" id="3.30.470.20">
    <property type="entry name" value="ATP-grasp fold, B domain"/>
    <property type="match status" value="1"/>
</dbReference>
<dbReference type="InterPro" id="IPR003781">
    <property type="entry name" value="CoA-bd"/>
</dbReference>
<dbReference type="InterPro" id="IPR016102">
    <property type="entry name" value="Succinyl-CoA_synth-like"/>
</dbReference>
<dbReference type="GO" id="GO:0016874">
    <property type="term" value="F:ligase activity"/>
    <property type="evidence" value="ECO:0007669"/>
    <property type="project" value="UniProtKB-KW"/>
</dbReference>
<evidence type="ECO:0000256" key="1">
    <source>
        <dbReference type="PROSITE-ProRule" id="PRU00409"/>
    </source>
</evidence>
<dbReference type="InterPro" id="IPR011761">
    <property type="entry name" value="ATP-grasp"/>
</dbReference>
<dbReference type="Pfam" id="PF13549">
    <property type="entry name" value="ATP-grasp_5"/>
    <property type="match status" value="1"/>
</dbReference>
<evidence type="ECO:0000259" key="2">
    <source>
        <dbReference type="PROSITE" id="PS50975"/>
    </source>
</evidence>
<name>A0A971M4R8_9BACT</name>
<accession>A0A971M4R8</accession>